<protein>
    <submittedName>
        <fullName evidence="2">Mitochondrial translation protein</fullName>
    </submittedName>
</protein>
<evidence type="ECO:0000313" key="3">
    <source>
        <dbReference type="Proteomes" id="UP001150941"/>
    </source>
</evidence>
<dbReference type="GO" id="GO:0005740">
    <property type="term" value="C:mitochondrial envelope"/>
    <property type="evidence" value="ECO:0007669"/>
    <property type="project" value="TreeGrafter"/>
</dbReference>
<accession>A0A9W9PKA6</accession>
<dbReference type="PANTHER" id="PTHR31014:SF0">
    <property type="entry name" value="MITOCHONDRIAL TRANSLATION SYSTEM COMPONENT PET127-RELATED"/>
    <property type="match status" value="1"/>
</dbReference>
<dbReference type="PANTHER" id="PTHR31014">
    <property type="entry name" value="MITOCHONDRIAL TRANSLATION SYSTEM COMPONENT PET127-RELATED"/>
    <property type="match status" value="1"/>
</dbReference>
<gene>
    <name evidence="2" type="ORF">N7468_000432</name>
</gene>
<dbReference type="EMBL" id="JAPQKS010000001">
    <property type="protein sequence ID" value="KAJ5248981.1"/>
    <property type="molecule type" value="Genomic_DNA"/>
</dbReference>
<organism evidence="2 3">
    <name type="scientific">Penicillium chermesinum</name>
    <dbReference type="NCBI Taxonomy" id="63820"/>
    <lineage>
        <taxon>Eukaryota</taxon>
        <taxon>Fungi</taxon>
        <taxon>Dikarya</taxon>
        <taxon>Ascomycota</taxon>
        <taxon>Pezizomycotina</taxon>
        <taxon>Eurotiomycetes</taxon>
        <taxon>Eurotiomycetidae</taxon>
        <taxon>Eurotiales</taxon>
        <taxon>Aspergillaceae</taxon>
        <taxon>Penicillium</taxon>
    </lineage>
</organism>
<feature type="region of interest" description="Disordered" evidence="1">
    <location>
        <begin position="21"/>
        <end position="148"/>
    </location>
</feature>
<dbReference type="RefSeq" id="XP_058335760.1">
    <property type="nucleotide sequence ID" value="XM_058469729.1"/>
</dbReference>
<dbReference type="InterPro" id="IPR013943">
    <property type="entry name" value="Pet127"/>
</dbReference>
<reference evidence="2" key="1">
    <citation type="submission" date="2022-11" db="EMBL/GenBank/DDBJ databases">
        <authorList>
            <person name="Petersen C."/>
        </authorList>
    </citation>
    <scope>NUCLEOTIDE SEQUENCE</scope>
    <source>
        <strain evidence="2">IBT 19713</strain>
    </source>
</reference>
<name>A0A9W9PKA6_9EURO</name>
<feature type="region of interest" description="Disordered" evidence="1">
    <location>
        <begin position="573"/>
        <end position="617"/>
    </location>
</feature>
<keyword evidence="3" id="KW-1185">Reference proteome</keyword>
<dbReference type="Pfam" id="PF08634">
    <property type="entry name" value="Pet127"/>
    <property type="match status" value="1"/>
</dbReference>
<dbReference type="OrthoDB" id="10249045at2759"/>
<evidence type="ECO:0000313" key="2">
    <source>
        <dbReference type="EMBL" id="KAJ5248981.1"/>
    </source>
</evidence>
<comment type="caution">
    <text evidence="2">The sequence shown here is derived from an EMBL/GenBank/DDBJ whole genome shotgun (WGS) entry which is preliminary data.</text>
</comment>
<feature type="compositionally biased region" description="Polar residues" evidence="1">
    <location>
        <begin position="127"/>
        <end position="140"/>
    </location>
</feature>
<dbReference type="Proteomes" id="UP001150941">
    <property type="component" value="Unassembled WGS sequence"/>
</dbReference>
<dbReference type="AlphaFoldDB" id="A0A9W9PKA6"/>
<feature type="compositionally biased region" description="Acidic residues" evidence="1">
    <location>
        <begin position="592"/>
        <end position="602"/>
    </location>
</feature>
<sequence>MFRTALKASNPLRANFHHVPILRSDSNATAPTSDKTPVGAADNAETPAQDQLKPAAREKETIIDAAPVADESSSDPPPSDTPRAKQATKAKNKPPKKKKKKGTPAAGPAPKRVPGPARPAQKPVAKANSSENNAETVSTPHDSRRGIQKVTDILRRKGAEKGYDDRQNGVIGAKDQELTALDLPEFPTAPVPGLAYGLDRVLFNPGVYHLRDPRSRVYNFDPYLGSIMPVDEFDFDLLKEYITSSKDKTLKDLAVQVDKKYRGSSSSMTAVLAHFHFLLSAWRPVDTRMLSQGFQENLRSFARFLRAPAAVFLHYKDGKYAVDADKEYDTGNILMELGKSMEKLLTMPKEEFERYRRSHKNKVSAEEEEAIPESYHYSTIGNFAMRSQLDAYDPRLPGTGMFDLKTRAVSSIRADARNFEHGLGYEIRSQFGLYESYEREYFDMIRAAFLKYSLQVRIGRMNGIFVAHHNIERIFGFQYISLSEMDLALHGQADTSLGDREFQLSMDLWSKVMDKATARFPEQTLRLHFETRPAKPDFMYIFAEPVTDAQIEEIQRKSKTELEAYRKRILNIESSKSDQKSTAPAPPKPSDSESDEMEEWDEMATAAQPEPKNTDANGPVYGMVLSIQNVVNGIHLERPNLLREKDTWDVEYELCDMVDSHARSVYKEVRERRRKDLDKGETDAVAANAFHNSRLRAIAKKGQEFRKIQDMLDEKEGIIVFESLSNKKD</sequence>
<reference evidence="2" key="2">
    <citation type="journal article" date="2023" name="IMA Fungus">
        <title>Comparative genomic study of the Penicillium genus elucidates a diverse pangenome and 15 lateral gene transfer events.</title>
        <authorList>
            <person name="Petersen C."/>
            <person name="Sorensen T."/>
            <person name="Nielsen M.R."/>
            <person name="Sondergaard T.E."/>
            <person name="Sorensen J.L."/>
            <person name="Fitzpatrick D.A."/>
            <person name="Frisvad J.C."/>
            <person name="Nielsen K.L."/>
        </authorList>
    </citation>
    <scope>NUCLEOTIDE SEQUENCE</scope>
    <source>
        <strain evidence="2">IBT 19713</strain>
    </source>
</reference>
<proteinExistence type="predicted"/>
<feature type="compositionally biased region" description="Polar residues" evidence="1">
    <location>
        <begin position="24"/>
        <end position="35"/>
    </location>
</feature>
<dbReference type="GO" id="GO:0000964">
    <property type="term" value="P:mitochondrial RNA 5'-end processing"/>
    <property type="evidence" value="ECO:0007669"/>
    <property type="project" value="TreeGrafter"/>
</dbReference>
<feature type="compositionally biased region" description="Basic residues" evidence="1">
    <location>
        <begin position="86"/>
        <end position="102"/>
    </location>
</feature>
<evidence type="ECO:0000256" key="1">
    <source>
        <dbReference type="SAM" id="MobiDB-lite"/>
    </source>
</evidence>
<dbReference type="GeneID" id="83197032"/>